<evidence type="ECO:0000313" key="4">
    <source>
        <dbReference type="WBParaSite" id="EgrG_000120300"/>
    </source>
</evidence>
<gene>
    <name evidence="2" type="ORF">EgrG_000120300</name>
</gene>
<evidence type="ECO:0000256" key="1">
    <source>
        <dbReference type="SAM" id="MobiDB-lite"/>
    </source>
</evidence>
<accession>A0A068WVP9</accession>
<dbReference type="EMBL" id="LK028584">
    <property type="protein sequence ID" value="CDS21705.1"/>
    <property type="molecule type" value="Genomic_DNA"/>
</dbReference>
<organism evidence="2">
    <name type="scientific">Echinococcus granulosus</name>
    <name type="common">Hydatid tapeworm</name>
    <dbReference type="NCBI Taxonomy" id="6210"/>
    <lineage>
        <taxon>Eukaryota</taxon>
        <taxon>Metazoa</taxon>
        <taxon>Spiralia</taxon>
        <taxon>Lophotrochozoa</taxon>
        <taxon>Platyhelminthes</taxon>
        <taxon>Cestoda</taxon>
        <taxon>Eucestoda</taxon>
        <taxon>Cyclophyllidea</taxon>
        <taxon>Taeniidae</taxon>
        <taxon>Echinococcus</taxon>
        <taxon>Echinococcus granulosus group</taxon>
    </lineage>
</organism>
<evidence type="ECO:0000313" key="3">
    <source>
        <dbReference type="Proteomes" id="UP000492820"/>
    </source>
</evidence>
<feature type="region of interest" description="Disordered" evidence="1">
    <location>
        <begin position="55"/>
        <end position="102"/>
    </location>
</feature>
<feature type="compositionally biased region" description="Basic and acidic residues" evidence="1">
    <location>
        <begin position="155"/>
        <end position="171"/>
    </location>
</feature>
<name>A0A068WVP9_ECHGR</name>
<feature type="compositionally biased region" description="Low complexity" evidence="1">
    <location>
        <begin position="173"/>
        <end position="188"/>
    </location>
</feature>
<dbReference type="AlphaFoldDB" id="A0A068WVP9"/>
<proteinExistence type="predicted"/>
<reference evidence="4" key="3">
    <citation type="submission" date="2020-10" db="UniProtKB">
        <authorList>
            <consortium name="WormBaseParasite"/>
        </authorList>
    </citation>
    <scope>IDENTIFICATION</scope>
</reference>
<reference evidence="2 3" key="1">
    <citation type="journal article" date="2013" name="Nature">
        <title>The genomes of four tapeworm species reveal adaptations to parasitism.</title>
        <authorList>
            <person name="Tsai I.J."/>
            <person name="Zarowiecki M."/>
            <person name="Holroyd N."/>
            <person name="Garciarrubio A."/>
            <person name="Sanchez-Flores A."/>
            <person name="Brooks K.L."/>
            <person name="Tracey A."/>
            <person name="Bobes R.J."/>
            <person name="Fragoso G."/>
            <person name="Sciutto E."/>
            <person name="Aslett M."/>
            <person name="Beasley H."/>
            <person name="Bennett H.M."/>
            <person name="Cai J."/>
            <person name="Camicia F."/>
            <person name="Clark R."/>
            <person name="Cucher M."/>
            <person name="De Silva N."/>
            <person name="Day T.A."/>
            <person name="Deplazes P."/>
            <person name="Estrada K."/>
            <person name="Fernandez C."/>
            <person name="Holland P.W."/>
            <person name="Hou J."/>
            <person name="Hu S."/>
            <person name="Huckvale T."/>
            <person name="Hung S.S."/>
            <person name="Kamenetzky L."/>
            <person name="Keane J.A."/>
            <person name="Kiss F."/>
            <person name="Koziol U."/>
            <person name="Lambert O."/>
            <person name="Liu K."/>
            <person name="Luo X."/>
            <person name="Luo Y."/>
            <person name="Macchiaroli N."/>
            <person name="Nichol S."/>
            <person name="Paps J."/>
            <person name="Parkinson J."/>
            <person name="Pouchkina-Stantcheva N."/>
            <person name="Riddiford N."/>
            <person name="Rosenzvit M."/>
            <person name="Salinas G."/>
            <person name="Wasmuth J.D."/>
            <person name="Zamanian M."/>
            <person name="Zheng Y."/>
            <person name="Cai X."/>
            <person name="Soberon X."/>
            <person name="Olson P.D."/>
            <person name="Laclette J.P."/>
            <person name="Brehm K."/>
            <person name="Berriman M."/>
            <person name="Garciarrubio A."/>
            <person name="Bobes R.J."/>
            <person name="Fragoso G."/>
            <person name="Sanchez-Flores A."/>
            <person name="Estrada K."/>
            <person name="Cevallos M.A."/>
            <person name="Morett E."/>
            <person name="Gonzalez V."/>
            <person name="Portillo T."/>
            <person name="Ochoa-Leyva A."/>
            <person name="Jose M.V."/>
            <person name="Sciutto E."/>
            <person name="Landa A."/>
            <person name="Jimenez L."/>
            <person name="Valdes V."/>
            <person name="Carrero J.C."/>
            <person name="Larralde C."/>
            <person name="Morales-Montor J."/>
            <person name="Limon-Lason J."/>
            <person name="Soberon X."/>
            <person name="Laclette J.P."/>
        </authorList>
    </citation>
    <scope>NUCLEOTIDE SEQUENCE [LARGE SCALE GENOMIC DNA]</scope>
</reference>
<protein>
    <submittedName>
        <fullName evidence="2 4">Expressed conserved protein</fullName>
    </submittedName>
</protein>
<sequence>MGDEYRDDYGNYVVNNYNRNRELAAKVAAEQTAQPCSPSSKQWSASAHTRTPMYPQRMVYMPVPGSKNQTGMQYRPGMQKRNQGWPSLRDEPDYLSLDSDSDSSSCSGSSSSTCHCSSCGGTINDYSSTSSSGCCSSSYDYTDARQRSKARSSKKQNDKSRSRGRREKCDCDSSVFSAPSLSSSTCSPDRSRNRECVSPRRKDERSSKGKSRNRCSVCHRPVDNIREKKVLAAQSLASPSCTPGKSQKKPAQRRYHRCKTPRAQMPCQCTEHSSSYINGRFRGVNTEIQPGPPGNGFFTEEDVIRKHNLVYSDDNVYPKPDLLLYPASTFVAPPDHAIYEPDRIRMGNRPSY</sequence>
<reference evidence="2" key="2">
    <citation type="submission" date="2014-06" db="EMBL/GenBank/DDBJ databases">
        <authorList>
            <person name="Aslett M."/>
        </authorList>
    </citation>
    <scope>NUCLEOTIDE SEQUENCE</scope>
</reference>
<dbReference type="OrthoDB" id="10440617at2759"/>
<feature type="compositionally biased region" description="Basic and acidic residues" evidence="1">
    <location>
        <begin position="189"/>
        <end position="207"/>
    </location>
</feature>
<evidence type="ECO:0000313" key="2">
    <source>
        <dbReference type="EMBL" id="CDS21705.1"/>
    </source>
</evidence>
<dbReference type="Proteomes" id="UP000492820">
    <property type="component" value="Unassembled WGS sequence"/>
</dbReference>
<dbReference type="WBParaSite" id="EgrG_000120300">
    <property type="protein sequence ID" value="EgrG_000120300"/>
    <property type="gene ID" value="EgrG_000120300"/>
</dbReference>
<feature type="region of interest" description="Disordered" evidence="1">
    <location>
        <begin position="145"/>
        <end position="215"/>
    </location>
</feature>